<feature type="chain" id="PRO_5038943681" evidence="2">
    <location>
        <begin position="27"/>
        <end position="104"/>
    </location>
</feature>
<evidence type="ECO:0000256" key="1">
    <source>
        <dbReference type="SAM" id="MobiDB-lite"/>
    </source>
</evidence>
<reference evidence="3" key="1">
    <citation type="submission" date="2022-08" db="EMBL/GenBank/DDBJ databases">
        <title>Complete Genome Sequences of 2 Bosea sp. soil isolates.</title>
        <authorList>
            <person name="Alvarez Arevalo M."/>
            <person name="Sterndorff E.B."/>
            <person name="Faurdal D."/>
            <person name="Joergensen T.S."/>
            <person name="Weber T."/>
        </authorList>
    </citation>
    <scope>NUCLEOTIDE SEQUENCE</scope>
    <source>
        <strain evidence="3">NBC_00436</strain>
        <plasmid evidence="3">pNBC436</plasmid>
    </source>
</reference>
<geneLocation type="plasmid" evidence="3">
    <name>pNBC436</name>
</geneLocation>
<gene>
    <name evidence="3" type="ORF">NWE54_27670</name>
</gene>
<dbReference type="AlphaFoldDB" id="A0A9E8A425"/>
<feature type="signal peptide" evidence="2">
    <location>
        <begin position="1"/>
        <end position="26"/>
    </location>
</feature>
<proteinExistence type="predicted"/>
<keyword evidence="3" id="KW-0614">Plasmid</keyword>
<evidence type="ECO:0000313" key="3">
    <source>
        <dbReference type="EMBL" id="UZF90069.1"/>
    </source>
</evidence>
<organism evidence="3">
    <name type="scientific">Bosea sp. NBC_00436</name>
    <dbReference type="NCBI Taxonomy" id="2969620"/>
    <lineage>
        <taxon>Bacteria</taxon>
        <taxon>Pseudomonadati</taxon>
        <taxon>Pseudomonadota</taxon>
        <taxon>Alphaproteobacteria</taxon>
        <taxon>Hyphomicrobiales</taxon>
        <taxon>Boseaceae</taxon>
        <taxon>Bosea</taxon>
    </lineage>
</organism>
<feature type="region of interest" description="Disordered" evidence="1">
    <location>
        <begin position="68"/>
        <end position="104"/>
    </location>
</feature>
<name>A0A9E8A425_9HYPH</name>
<dbReference type="EMBL" id="CP102775">
    <property type="protein sequence ID" value="UZF90069.1"/>
    <property type="molecule type" value="Genomic_DNA"/>
</dbReference>
<accession>A0A9E8A425</accession>
<evidence type="ECO:0000256" key="2">
    <source>
        <dbReference type="SAM" id="SignalP"/>
    </source>
</evidence>
<sequence>MRPRHLFAPLAILATLMALSPAPARADTFGCIVLLCMLNPQGWASVPYCVPPVQKAFALVASRRPWPQCPEANMPGQPDKADESTDILGQDGTTRVPPGNSPAP</sequence>
<protein>
    <submittedName>
        <fullName evidence="3">Uncharacterized protein</fullName>
    </submittedName>
</protein>
<keyword evidence="2" id="KW-0732">Signal</keyword>